<evidence type="ECO:0000256" key="1">
    <source>
        <dbReference type="SAM" id="MobiDB-lite"/>
    </source>
</evidence>
<keyword evidence="4" id="KW-1185">Reference proteome</keyword>
<dbReference type="InterPro" id="IPR018912">
    <property type="entry name" value="DUF2478"/>
</dbReference>
<sequence length="198" mass="20213">MAGSEDLSVAAVLCPHGVAADALLDRVARVLRSEGYRIAGLVQRSVASDGGARALLHVADLSSGALLRITQDLGEGARGCRLDPGALAAAAGALMARLDVAADTVPDALILNRFGKAEAEGKGLRGVAEQACLRGIPVLAALRPGHRADWEEFSGGAAVILPPDEARVLTWLRVAIGSDGGAQQRPSRPAGMTEGGAR</sequence>
<evidence type="ECO:0000313" key="3">
    <source>
        <dbReference type="EMBL" id="SDX29133.1"/>
    </source>
</evidence>
<reference evidence="2" key="1">
    <citation type="journal article" date="2014" name="Int. J. Syst. Evol. Microbiol.">
        <title>Complete genome sequence of Corynebacterium casei LMG S-19264T (=DSM 44701T), isolated from a smear-ripened cheese.</title>
        <authorList>
            <consortium name="US DOE Joint Genome Institute (JGI-PGF)"/>
            <person name="Walter F."/>
            <person name="Albersmeier A."/>
            <person name="Kalinowski J."/>
            <person name="Ruckert C."/>
        </authorList>
    </citation>
    <scope>NUCLEOTIDE SEQUENCE</scope>
    <source>
        <strain evidence="2">CGMCC 1.10859</strain>
    </source>
</reference>
<dbReference type="Pfam" id="PF10649">
    <property type="entry name" value="DUF2478"/>
    <property type="match status" value="1"/>
</dbReference>
<dbReference type="Proteomes" id="UP000634647">
    <property type="component" value="Unassembled WGS sequence"/>
</dbReference>
<evidence type="ECO:0000313" key="4">
    <source>
        <dbReference type="Proteomes" id="UP000199541"/>
    </source>
</evidence>
<proteinExistence type="predicted"/>
<evidence type="ECO:0000313" key="2">
    <source>
        <dbReference type="EMBL" id="GHE02488.1"/>
    </source>
</evidence>
<dbReference type="Proteomes" id="UP000199541">
    <property type="component" value="Unassembled WGS sequence"/>
</dbReference>
<dbReference type="RefSeq" id="WP_051646327.1">
    <property type="nucleotide sequence ID" value="NZ_BNAB01000009.1"/>
</dbReference>
<organism evidence="2 5">
    <name type="scientific">Allgaiera indica</name>
    <dbReference type="NCBI Taxonomy" id="765699"/>
    <lineage>
        <taxon>Bacteria</taxon>
        <taxon>Pseudomonadati</taxon>
        <taxon>Pseudomonadota</taxon>
        <taxon>Alphaproteobacteria</taxon>
        <taxon>Rhodobacterales</taxon>
        <taxon>Paracoccaceae</taxon>
        <taxon>Allgaiera</taxon>
    </lineage>
</organism>
<protein>
    <recommendedName>
        <fullName evidence="6">DUF2478 domain-containing protein</fullName>
    </recommendedName>
</protein>
<reference evidence="2" key="3">
    <citation type="submission" date="2023-06" db="EMBL/GenBank/DDBJ databases">
        <authorList>
            <person name="Sun Q."/>
            <person name="Zhou Y."/>
        </authorList>
    </citation>
    <scope>NUCLEOTIDE SEQUENCE</scope>
    <source>
        <strain evidence="2">CGMCC 1.10859</strain>
    </source>
</reference>
<reference evidence="3 4" key="2">
    <citation type="submission" date="2016-10" db="EMBL/GenBank/DDBJ databases">
        <authorList>
            <person name="Varghese N."/>
            <person name="Submissions S."/>
        </authorList>
    </citation>
    <scope>NUCLEOTIDE SEQUENCE [LARGE SCALE GENOMIC DNA]</scope>
    <source>
        <strain evidence="3 4">DSM 24802</strain>
    </source>
</reference>
<dbReference type="EMBL" id="BNAB01000009">
    <property type="protein sequence ID" value="GHE02488.1"/>
    <property type="molecule type" value="Genomic_DNA"/>
</dbReference>
<accession>A0AAN4URX0</accession>
<feature type="region of interest" description="Disordered" evidence="1">
    <location>
        <begin position="179"/>
        <end position="198"/>
    </location>
</feature>
<name>A0AAN4URX0_9RHOB</name>
<dbReference type="EMBL" id="FNOB01000013">
    <property type="protein sequence ID" value="SDX29133.1"/>
    <property type="molecule type" value="Genomic_DNA"/>
</dbReference>
<comment type="caution">
    <text evidence="2">The sequence shown here is derived from an EMBL/GenBank/DDBJ whole genome shotgun (WGS) entry which is preliminary data.</text>
</comment>
<gene>
    <name evidence="2" type="ORF">GCM10008024_22150</name>
    <name evidence="3" type="ORF">SAMN05444006_11343</name>
</gene>
<evidence type="ECO:0008006" key="6">
    <source>
        <dbReference type="Google" id="ProtNLM"/>
    </source>
</evidence>
<dbReference type="AlphaFoldDB" id="A0AAN4URX0"/>
<evidence type="ECO:0000313" key="5">
    <source>
        <dbReference type="Proteomes" id="UP000634647"/>
    </source>
</evidence>